<name>A0A5C6EEU3_9BACT</name>
<dbReference type="RefSeq" id="WP_246114743.1">
    <property type="nucleotide sequence ID" value="NZ_SJPW01000007.1"/>
</dbReference>
<keyword evidence="2" id="KW-0812">Transmembrane</keyword>
<sequence length="183" mass="20072">MNTNPNNMADMSTSSLGQSDASKNERRAKRFWVSLVVTLLGIQLLIGFVAIRLATGDPSAAIVPDYHNAALNWDVSQRAITAADRMGWTVSIATSDVADARGMRATEISILDDQDQPVDDLRIMASIYHHARAANVQTFAIESIGQGRYLTLAPMQRPGLWQMELMIEGAEQLIKKSSEITVL</sequence>
<keyword evidence="4" id="KW-1185">Reference proteome</keyword>
<dbReference type="Pfam" id="PF05751">
    <property type="entry name" value="FixH"/>
    <property type="match status" value="1"/>
</dbReference>
<keyword evidence="2" id="KW-1133">Transmembrane helix</keyword>
<feature type="transmembrane region" description="Helical" evidence="2">
    <location>
        <begin position="31"/>
        <end position="51"/>
    </location>
</feature>
<evidence type="ECO:0000313" key="3">
    <source>
        <dbReference type="EMBL" id="TWU47348.1"/>
    </source>
</evidence>
<protein>
    <submittedName>
        <fullName evidence="3">FixH</fullName>
    </submittedName>
</protein>
<feature type="region of interest" description="Disordered" evidence="1">
    <location>
        <begin position="1"/>
        <end position="20"/>
    </location>
</feature>
<keyword evidence="2" id="KW-0472">Membrane</keyword>
<gene>
    <name evidence="3" type="ORF">Poly51_51480</name>
</gene>
<proteinExistence type="predicted"/>
<reference evidence="3 4" key="1">
    <citation type="submission" date="2019-02" db="EMBL/GenBank/DDBJ databases">
        <title>Deep-cultivation of Planctomycetes and their phenomic and genomic characterization uncovers novel biology.</title>
        <authorList>
            <person name="Wiegand S."/>
            <person name="Jogler M."/>
            <person name="Boedeker C."/>
            <person name="Pinto D."/>
            <person name="Vollmers J."/>
            <person name="Rivas-Marin E."/>
            <person name="Kohn T."/>
            <person name="Peeters S.H."/>
            <person name="Heuer A."/>
            <person name="Rast P."/>
            <person name="Oberbeckmann S."/>
            <person name="Bunk B."/>
            <person name="Jeske O."/>
            <person name="Meyerdierks A."/>
            <person name="Storesund J.E."/>
            <person name="Kallscheuer N."/>
            <person name="Luecker S."/>
            <person name="Lage O.M."/>
            <person name="Pohl T."/>
            <person name="Merkel B.J."/>
            <person name="Hornburger P."/>
            <person name="Mueller R.-W."/>
            <person name="Bruemmer F."/>
            <person name="Labrenz M."/>
            <person name="Spormann A.M."/>
            <person name="Op Den Camp H."/>
            <person name="Overmann J."/>
            <person name="Amann R."/>
            <person name="Jetten M.S.M."/>
            <person name="Mascher T."/>
            <person name="Medema M.H."/>
            <person name="Devos D.P."/>
            <person name="Kaster A.-K."/>
            <person name="Ovreas L."/>
            <person name="Rohde M."/>
            <person name="Galperin M.Y."/>
            <person name="Jogler C."/>
        </authorList>
    </citation>
    <scope>NUCLEOTIDE SEQUENCE [LARGE SCALE GENOMIC DNA]</scope>
    <source>
        <strain evidence="3 4">Poly51</strain>
    </source>
</reference>
<evidence type="ECO:0000256" key="1">
    <source>
        <dbReference type="SAM" id="MobiDB-lite"/>
    </source>
</evidence>
<comment type="caution">
    <text evidence="3">The sequence shown here is derived from an EMBL/GenBank/DDBJ whole genome shotgun (WGS) entry which is preliminary data.</text>
</comment>
<dbReference type="InterPro" id="IPR008620">
    <property type="entry name" value="FixH"/>
</dbReference>
<dbReference type="Proteomes" id="UP000318288">
    <property type="component" value="Unassembled WGS sequence"/>
</dbReference>
<dbReference type="EMBL" id="SJPW01000007">
    <property type="protein sequence ID" value="TWU47348.1"/>
    <property type="molecule type" value="Genomic_DNA"/>
</dbReference>
<accession>A0A5C6EEU3</accession>
<organism evidence="3 4">
    <name type="scientific">Rubripirellula tenax</name>
    <dbReference type="NCBI Taxonomy" id="2528015"/>
    <lineage>
        <taxon>Bacteria</taxon>
        <taxon>Pseudomonadati</taxon>
        <taxon>Planctomycetota</taxon>
        <taxon>Planctomycetia</taxon>
        <taxon>Pirellulales</taxon>
        <taxon>Pirellulaceae</taxon>
        <taxon>Rubripirellula</taxon>
    </lineage>
</organism>
<evidence type="ECO:0000313" key="4">
    <source>
        <dbReference type="Proteomes" id="UP000318288"/>
    </source>
</evidence>
<evidence type="ECO:0000256" key="2">
    <source>
        <dbReference type="SAM" id="Phobius"/>
    </source>
</evidence>
<dbReference type="AlphaFoldDB" id="A0A5C6EEU3"/>